<organism evidence="1">
    <name type="scientific">Drosophila rhopaloa</name>
    <name type="common">Fruit fly</name>
    <dbReference type="NCBI Taxonomy" id="1041015"/>
    <lineage>
        <taxon>Eukaryota</taxon>
        <taxon>Metazoa</taxon>
        <taxon>Ecdysozoa</taxon>
        <taxon>Arthropoda</taxon>
        <taxon>Hexapoda</taxon>
        <taxon>Insecta</taxon>
        <taxon>Pterygota</taxon>
        <taxon>Neoptera</taxon>
        <taxon>Endopterygota</taxon>
        <taxon>Diptera</taxon>
        <taxon>Brachycera</taxon>
        <taxon>Muscomorpha</taxon>
        <taxon>Ephydroidea</taxon>
        <taxon>Drosophilidae</taxon>
        <taxon>Drosophila</taxon>
        <taxon>Sophophora</taxon>
    </lineage>
</organism>
<dbReference type="AlphaFoldDB" id="A0A6P4E8Q7"/>
<dbReference type="InterPro" id="IPR029058">
    <property type="entry name" value="AB_hydrolase_fold"/>
</dbReference>
<feature type="non-terminal residue" evidence="1">
    <location>
        <position position="1"/>
    </location>
</feature>
<protein>
    <submittedName>
        <fullName evidence="1">Lipase 1-like</fullName>
    </submittedName>
</protein>
<dbReference type="Gene3D" id="3.40.50.1820">
    <property type="entry name" value="alpha/beta hydrolase"/>
    <property type="match status" value="1"/>
</dbReference>
<sequence>TMLPVMLSHTPSGASIKQLEHFGQLMKSGHFRKFDRGYLRNQLEYNRMTPPDYDLSRVKVPVALYYSVNDLLVSTTGVDRLARELPNVVDKYLVPMERFNHLDFLWAIDVKPLVYNRLVRNVRRVRTTGPN</sequence>
<dbReference type="RefSeq" id="XP_016969806.1">
    <property type="nucleotide sequence ID" value="XM_017114317.1"/>
</dbReference>
<reference evidence="1" key="1">
    <citation type="submission" date="2025-08" db="UniProtKB">
        <authorList>
            <consortium name="RefSeq"/>
        </authorList>
    </citation>
    <scope>IDENTIFICATION</scope>
</reference>
<dbReference type="PANTHER" id="PTHR11005">
    <property type="entry name" value="LYSOSOMAL ACID LIPASE-RELATED"/>
    <property type="match status" value="1"/>
</dbReference>
<accession>A0A6P4E8Q7</accession>
<name>A0A6P4E8Q7_DRORH</name>
<dbReference type="OrthoDB" id="9974421at2759"/>
<gene>
    <name evidence="1" type="primary">LOC108037686</name>
</gene>
<evidence type="ECO:0000313" key="1">
    <source>
        <dbReference type="RefSeq" id="XP_016969806.1"/>
    </source>
</evidence>
<proteinExistence type="predicted"/>
<dbReference type="SUPFAM" id="SSF53474">
    <property type="entry name" value="alpha/beta-Hydrolases"/>
    <property type="match status" value="1"/>
</dbReference>